<evidence type="ECO:0000313" key="3">
    <source>
        <dbReference type="Proteomes" id="UP000178448"/>
    </source>
</evidence>
<name>A0A1F5YNG4_9BACT</name>
<dbReference type="PANTHER" id="PTHR43245">
    <property type="entry name" value="BIFUNCTIONAL POLYMYXIN RESISTANCE PROTEIN ARNA"/>
    <property type="match status" value="1"/>
</dbReference>
<dbReference type="PANTHER" id="PTHR43245:SF13">
    <property type="entry name" value="UDP-D-APIOSE_UDP-D-XYLOSE SYNTHASE 2"/>
    <property type="match status" value="1"/>
</dbReference>
<evidence type="ECO:0000259" key="1">
    <source>
        <dbReference type="Pfam" id="PF01370"/>
    </source>
</evidence>
<dbReference type="SUPFAM" id="SSF51735">
    <property type="entry name" value="NAD(P)-binding Rossmann-fold domains"/>
    <property type="match status" value="1"/>
</dbReference>
<dbReference type="Proteomes" id="UP000178448">
    <property type="component" value="Unassembled WGS sequence"/>
</dbReference>
<feature type="domain" description="NAD-dependent epimerase/dehydratase" evidence="1">
    <location>
        <begin position="7"/>
        <end position="208"/>
    </location>
</feature>
<evidence type="ECO:0000313" key="2">
    <source>
        <dbReference type="EMBL" id="OGG01666.1"/>
    </source>
</evidence>
<accession>A0A1F5YNG4</accession>
<comment type="caution">
    <text evidence="2">The sequence shown here is derived from an EMBL/GenBank/DDBJ whole genome shotgun (WGS) entry which is preliminary data.</text>
</comment>
<proteinExistence type="predicted"/>
<dbReference type="STRING" id="1798374.A2Z33_05485"/>
<dbReference type="InterPro" id="IPR036291">
    <property type="entry name" value="NAD(P)-bd_dom_sf"/>
</dbReference>
<dbReference type="EMBL" id="MFJD01000011">
    <property type="protein sequence ID" value="OGG01666.1"/>
    <property type="molecule type" value="Genomic_DNA"/>
</dbReference>
<reference evidence="2 3" key="1">
    <citation type="journal article" date="2016" name="Nat. Commun.">
        <title>Thousands of microbial genomes shed light on interconnected biogeochemical processes in an aquifer system.</title>
        <authorList>
            <person name="Anantharaman K."/>
            <person name="Brown C.T."/>
            <person name="Hug L.A."/>
            <person name="Sharon I."/>
            <person name="Castelle C.J."/>
            <person name="Probst A.J."/>
            <person name="Thomas B.C."/>
            <person name="Singh A."/>
            <person name="Wilkins M.J."/>
            <person name="Karaoz U."/>
            <person name="Brodie E.L."/>
            <person name="Williams K.H."/>
            <person name="Hubbard S.S."/>
            <person name="Banfield J.F."/>
        </authorList>
    </citation>
    <scope>NUCLEOTIDE SEQUENCE [LARGE SCALE GENOMIC DNA]</scope>
</reference>
<gene>
    <name evidence="2" type="ORF">A2Z33_05485</name>
</gene>
<protein>
    <recommendedName>
        <fullName evidence="1">NAD-dependent epimerase/dehydratase domain-containing protein</fullName>
    </recommendedName>
</protein>
<dbReference type="InterPro" id="IPR050177">
    <property type="entry name" value="Lipid_A_modif_metabolic_enz"/>
</dbReference>
<dbReference type="Gene3D" id="3.40.50.720">
    <property type="entry name" value="NAD(P)-binding Rossmann-like Domain"/>
    <property type="match status" value="1"/>
</dbReference>
<organism evidence="2 3">
    <name type="scientific">Candidatus Gottesmanbacteria bacterium RBG_16_52_11</name>
    <dbReference type="NCBI Taxonomy" id="1798374"/>
    <lineage>
        <taxon>Bacteria</taxon>
        <taxon>Candidatus Gottesmaniibacteriota</taxon>
    </lineage>
</organism>
<dbReference type="Pfam" id="PF01370">
    <property type="entry name" value="Epimerase"/>
    <property type="match status" value="1"/>
</dbReference>
<dbReference type="AlphaFoldDB" id="A0A1F5YNG4"/>
<sequence>MMSPIGIFGSNGYIGRNVCRCLEDHSIPFREFTGNALNVSDVRKFFAGDPTAQIIFLIGRFTEDYRESQESNVTTLYSVLSAGVEYGLKKAIFASSGAVYGNTSNRTSLESDPLRPVTRYGLAKKCAESVLGYFSNLNQIKSIILRFPNVYSEGSVRGVIYDFVKQARTKKMTIYGNGLQKRDFLYVEDAAEAIIRCLDYNAGGVFNITSKGRYSINDIAGLIGKYTDIHIIHTHSGVIQYNLILNPLKAEKTLDISFPDRLPGTLDKIFAV</sequence>
<dbReference type="InterPro" id="IPR001509">
    <property type="entry name" value="Epimerase_deHydtase"/>
</dbReference>